<dbReference type="PANTHER" id="PTHR43682:SF1">
    <property type="entry name" value="LACTATE UTILIZATION PROTEIN C"/>
    <property type="match status" value="1"/>
</dbReference>
<dbReference type="EMBL" id="JABXYM010000001">
    <property type="protein sequence ID" value="MCR6096964.1"/>
    <property type="molecule type" value="Genomic_DNA"/>
</dbReference>
<evidence type="ECO:0000313" key="3">
    <source>
        <dbReference type="EMBL" id="MCR6096964.1"/>
    </source>
</evidence>
<dbReference type="RefSeq" id="WP_257821439.1">
    <property type="nucleotide sequence ID" value="NZ_JABXYM010000001.1"/>
</dbReference>
<dbReference type="InterPro" id="IPR003741">
    <property type="entry name" value="LUD_dom"/>
</dbReference>
<keyword evidence="4" id="KW-1185">Reference proteome</keyword>
<dbReference type="HAMAP" id="MF_02104">
    <property type="entry name" value="LutC"/>
    <property type="match status" value="1"/>
</dbReference>
<comment type="function">
    <text evidence="1">Is involved in L-lactate degradation and allows cells to grow with lactate as the sole carbon source.</text>
</comment>
<comment type="caution">
    <text evidence="3">The sequence shown here is derived from an EMBL/GenBank/DDBJ whole genome shotgun (WGS) entry which is preliminary data.</text>
</comment>
<protein>
    <recommendedName>
        <fullName evidence="1">Lactate utilization protein C</fullName>
    </recommendedName>
</protein>
<dbReference type="Pfam" id="PF02589">
    <property type="entry name" value="LUD_dom"/>
    <property type="match status" value="1"/>
</dbReference>
<name>A0A9Q4FZP7_SALAG</name>
<dbReference type="Gene3D" id="3.40.50.10420">
    <property type="entry name" value="NagB/RpiA/CoA transferase-like"/>
    <property type="match status" value="1"/>
</dbReference>
<accession>A0A9Q4FZP7</accession>
<proteinExistence type="inferred from homology"/>
<evidence type="ECO:0000313" key="4">
    <source>
        <dbReference type="Proteomes" id="UP001057753"/>
    </source>
</evidence>
<feature type="domain" description="LUD" evidence="2">
    <location>
        <begin position="52"/>
        <end position="236"/>
    </location>
</feature>
<dbReference type="SUPFAM" id="SSF100950">
    <property type="entry name" value="NagB/RpiA/CoA transferase-like"/>
    <property type="match status" value="1"/>
</dbReference>
<reference evidence="3" key="1">
    <citation type="submission" date="2020-06" db="EMBL/GenBank/DDBJ databases">
        <title>Insight into the genomes of haloalkaliphilic bacilli from Kenyan soda lakes.</title>
        <authorList>
            <person name="Mwirichia R."/>
            <person name="Villamizar G.C."/>
            <person name="Poehlein A."/>
            <person name="Mugweru J."/>
            <person name="Kipnyargis A."/>
            <person name="Kiplimo D."/>
            <person name="Orwa P."/>
            <person name="Daniel R."/>
        </authorList>
    </citation>
    <scope>NUCLEOTIDE SEQUENCE</scope>
    <source>
        <strain evidence="3">B1096_S55</strain>
    </source>
</reference>
<dbReference type="PANTHER" id="PTHR43682">
    <property type="entry name" value="LACTATE UTILIZATION PROTEIN C"/>
    <property type="match status" value="1"/>
</dbReference>
<gene>
    <name evidence="1" type="primary">lutC</name>
    <name evidence="3" type="ORF">HXA33_10380</name>
</gene>
<organism evidence="3 4">
    <name type="scientific">Salipaludibacillus agaradhaerens</name>
    <name type="common">Bacillus agaradhaerens</name>
    <dbReference type="NCBI Taxonomy" id="76935"/>
    <lineage>
        <taxon>Bacteria</taxon>
        <taxon>Bacillati</taxon>
        <taxon>Bacillota</taxon>
        <taxon>Bacilli</taxon>
        <taxon>Bacillales</taxon>
        <taxon>Bacillaceae</taxon>
    </lineage>
</organism>
<dbReference type="InterPro" id="IPR037171">
    <property type="entry name" value="NagB/RpiA_transferase-like"/>
</dbReference>
<dbReference type="GO" id="GO:0006089">
    <property type="term" value="P:lactate metabolic process"/>
    <property type="evidence" value="ECO:0007669"/>
    <property type="project" value="UniProtKB-UniRule"/>
</dbReference>
<sequence>MSRGTIYNKDTFLTNVANQLGRKRQTSSVSLPKWKKSPQYDVFSELSEDALLDEFVKQCEAIHTEVIVTEMKEIQKVCEQVIHDLGGESLVYWEDPRFIKYGIDNVLEKKRETGMDIYEWSSTKGTFNIEKAERANIGLTFSDVTLAESGTVVLFSDKGKGRSVSLLPKTYMAIIPKSTLVPRMTQATDIIHERIKAGEKPPSCINFISGPSNSADIELRLVVGVHGPVRVTYVVIEDE</sequence>
<comment type="similarity">
    <text evidence="1">Belongs to the LutC/YkgG family.</text>
</comment>
<dbReference type="Proteomes" id="UP001057753">
    <property type="component" value="Unassembled WGS sequence"/>
</dbReference>
<dbReference type="InterPro" id="IPR024185">
    <property type="entry name" value="FTHF_cligase-like_sf"/>
</dbReference>
<evidence type="ECO:0000259" key="2">
    <source>
        <dbReference type="Pfam" id="PF02589"/>
    </source>
</evidence>
<dbReference type="InterPro" id="IPR022823">
    <property type="entry name" value="LutC"/>
</dbReference>
<dbReference type="AlphaFoldDB" id="A0A9Q4FZP7"/>
<evidence type="ECO:0000256" key="1">
    <source>
        <dbReference type="HAMAP-Rule" id="MF_02104"/>
    </source>
</evidence>